<comment type="caution">
    <text evidence="2">The sequence shown here is derived from an EMBL/GenBank/DDBJ whole genome shotgun (WGS) entry which is preliminary data.</text>
</comment>
<protein>
    <recommendedName>
        <fullName evidence="4">Small CPxCG-related zinc finger protein</fullName>
    </recommendedName>
</protein>
<name>A0ABD5ZH19_9EURY</name>
<sequence length="71" mass="8143">MTQSPICIGCGDNYLFTRTYKGNYCPECHADWAGKPRSEERPRPQRTRTTPSIVRRDEEGPTVPEPPYDDV</sequence>
<feature type="compositionally biased region" description="Basic and acidic residues" evidence="1">
    <location>
        <begin position="31"/>
        <end position="43"/>
    </location>
</feature>
<gene>
    <name evidence="2" type="ORF">ACFQJC_13765</name>
</gene>
<dbReference type="Pfam" id="PF24445">
    <property type="entry name" value="DUF7564"/>
    <property type="match status" value="1"/>
</dbReference>
<evidence type="ECO:0000313" key="2">
    <source>
        <dbReference type="EMBL" id="MFC7204585.1"/>
    </source>
</evidence>
<organism evidence="2 3">
    <name type="scientific">Haloferax namakaokahaiae</name>
    <dbReference type="NCBI Taxonomy" id="1748331"/>
    <lineage>
        <taxon>Archaea</taxon>
        <taxon>Methanobacteriati</taxon>
        <taxon>Methanobacteriota</taxon>
        <taxon>Stenosarchaea group</taxon>
        <taxon>Halobacteria</taxon>
        <taxon>Halobacteriales</taxon>
        <taxon>Haloferacaceae</taxon>
        <taxon>Haloferax</taxon>
    </lineage>
</organism>
<evidence type="ECO:0000256" key="1">
    <source>
        <dbReference type="SAM" id="MobiDB-lite"/>
    </source>
</evidence>
<evidence type="ECO:0000313" key="3">
    <source>
        <dbReference type="Proteomes" id="UP001596481"/>
    </source>
</evidence>
<dbReference type="EMBL" id="JBHTAA010000005">
    <property type="protein sequence ID" value="MFC7204585.1"/>
    <property type="molecule type" value="Genomic_DNA"/>
</dbReference>
<dbReference type="RefSeq" id="WP_390224407.1">
    <property type="nucleotide sequence ID" value="NZ_JBHTAA010000005.1"/>
</dbReference>
<proteinExistence type="predicted"/>
<dbReference type="AlphaFoldDB" id="A0ABD5ZH19"/>
<feature type="region of interest" description="Disordered" evidence="1">
    <location>
        <begin position="31"/>
        <end position="71"/>
    </location>
</feature>
<keyword evidence="3" id="KW-1185">Reference proteome</keyword>
<reference evidence="2 3" key="1">
    <citation type="journal article" date="2019" name="Int. J. Syst. Evol. Microbiol.">
        <title>The Global Catalogue of Microorganisms (GCM) 10K type strain sequencing project: providing services to taxonomists for standard genome sequencing and annotation.</title>
        <authorList>
            <consortium name="The Broad Institute Genomics Platform"/>
            <consortium name="The Broad Institute Genome Sequencing Center for Infectious Disease"/>
            <person name="Wu L."/>
            <person name="Ma J."/>
        </authorList>
    </citation>
    <scope>NUCLEOTIDE SEQUENCE [LARGE SCALE GENOMIC DNA]</scope>
    <source>
        <strain evidence="2 3">DSM 29988</strain>
    </source>
</reference>
<accession>A0ABD5ZH19</accession>
<dbReference type="InterPro" id="IPR055986">
    <property type="entry name" value="DUF7564"/>
</dbReference>
<evidence type="ECO:0008006" key="4">
    <source>
        <dbReference type="Google" id="ProtNLM"/>
    </source>
</evidence>
<dbReference type="Proteomes" id="UP001596481">
    <property type="component" value="Unassembled WGS sequence"/>
</dbReference>